<evidence type="ECO:0000256" key="1">
    <source>
        <dbReference type="SAM" id="MobiDB-lite"/>
    </source>
</evidence>
<feature type="non-terminal residue" evidence="3">
    <location>
        <position position="233"/>
    </location>
</feature>
<feature type="transmembrane region" description="Helical" evidence="2">
    <location>
        <begin position="42"/>
        <end position="60"/>
    </location>
</feature>
<dbReference type="AlphaFoldDB" id="U6MGS7"/>
<dbReference type="Proteomes" id="UP000030763">
    <property type="component" value="Unassembled WGS sequence"/>
</dbReference>
<feature type="compositionally biased region" description="Low complexity" evidence="1">
    <location>
        <begin position="142"/>
        <end position="151"/>
    </location>
</feature>
<dbReference type="VEuPathDB" id="ToxoDB:EMWEY_00008090"/>
<dbReference type="GeneID" id="25334795"/>
<evidence type="ECO:0000313" key="3">
    <source>
        <dbReference type="EMBL" id="CDJ60850.1"/>
    </source>
</evidence>
<dbReference type="OrthoDB" id="352248at2759"/>
<keyword evidence="2" id="KW-1133">Transmembrane helix</keyword>
<evidence type="ECO:0000313" key="4">
    <source>
        <dbReference type="Proteomes" id="UP000030763"/>
    </source>
</evidence>
<protein>
    <recommendedName>
        <fullName evidence="5">Transmembrane protein</fullName>
    </recommendedName>
</protein>
<keyword evidence="2" id="KW-0812">Transmembrane</keyword>
<accession>U6MGS7</accession>
<dbReference type="EMBL" id="HG721942">
    <property type="protein sequence ID" value="CDJ60850.1"/>
    <property type="molecule type" value="Genomic_DNA"/>
</dbReference>
<keyword evidence="2" id="KW-0472">Membrane</keyword>
<reference evidence="3" key="2">
    <citation type="submission" date="2013-10" db="EMBL/GenBank/DDBJ databases">
        <authorList>
            <person name="Aslett M."/>
        </authorList>
    </citation>
    <scope>NUCLEOTIDE SEQUENCE [LARGE SCALE GENOMIC DNA]</scope>
    <source>
        <strain evidence="3">Weybridge</strain>
    </source>
</reference>
<keyword evidence="4" id="KW-1185">Reference proteome</keyword>
<sequence>MDPEKANTGSLEAGLYQPDPFLQAQYLHTVEYSRRGLFQRHAWNHVLVVAVSIALIFLVVKCTMQLASYSATSVRMLAEESFPWRRQLPGQRPLLQLLPNDDDESCGTASSPRRHPRHRLDKRREQGESKPHDATLGGEGSSGEASEIPSSLTASSDVVDNPASGEHPQGPRAKHETTLALGDLDSVLFKGYKKRYDFPLIGRGERYERLHAGLKKLEEVMDGLCFPHDGPYQ</sequence>
<name>U6MGS7_EIMMA</name>
<feature type="region of interest" description="Disordered" evidence="1">
    <location>
        <begin position="94"/>
        <end position="176"/>
    </location>
</feature>
<evidence type="ECO:0000256" key="2">
    <source>
        <dbReference type="SAM" id="Phobius"/>
    </source>
</evidence>
<reference evidence="3" key="1">
    <citation type="submission" date="2013-10" db="EMBL/GenBank/DDBJ databases">
        <title>Genomic analysis of the causative agents of coccidiosis in chickens.</title>
        <authorList>
            <person name="Reid A.J."/>
            <person name="Blake D."/>
            <person name="Billington K."/>
            <person name="Browne H."/>
            <person name="Dunn M."/>
            <person name="Hung S."/>
            <person name="Kawahara F."/>
            <person name="Miranda-Saavedra D."/>
            <person name="Mourier T."/>
            <person name="Nagra H."/>
            <person name="Otto T.D."/>
            <person name="Rawlings N."/>
            <person name="Sanchez A."/>
            <person name="Sanders M."/>
            <person name="Subramaniam C."/>
            <person name="Tay Y."/>
            <person name="Dear P."/>
            <person name="Doerig C."/>
            <person name="Gruber A."/>
            <person name="Parkinson J."/>
            <person name="Shirley M."/>
            <person name="Wan K.L."/>
            <person name="Berriman M."/>
            <person name="Tomley F."/>
            <person name="Pain A."/>
        </authorList>
    </citation>
    <scope>NUCLEOTIDE SEQUENCE [LARGE SCALE GENOMIC DNA]</scope>
    <source>
        <strain evidence="3">Weybridge</strain>
    </source>
</reference>
<gene>
    <name evidence="3" type="ORF">EMWEY_00008090</name>
</gene>
<feature type="compositionally biased region" description="Basic residues" evidence="1">
    <location>
        <begin position="112"/>
        <end position="121"/>
    </location>
</feature>
<evidence type="ECO:0008006" key="5">
    <source>
        <dbReference type="Google" id="ProtNLM"/>
    </source>
</evidence>
<feature type="compositionally biased region" description="Basic and acidic residues" evidence="1">
    <location>
        <begin position="122"/>
        <end position="133"/>
    </location>
</feature>
<organism evidence="3 4">
    <name type="scientific">Eimeria maxima</name>
    <name type="common">Coccidian parasite</name>
    <dbReference type="NCBI Taxonomy" id="5804"/>
    <lineage>
        <taxon>Eukaryota</taxon>
        <taxon>Sar</taxon>
        <taxon>Alveolata</taxon>
        <taxon>Apicomplexa</taxon>
        <taxon>Conoidasida</taxon>
        <taxon>Coccidia</taxon>
        <taxon>Eucoccidiorida</taxon>
        <taxon>Eimeriorina</taxon>
        <taxon>Eimeriidae</taxon>
        <taxon>Eimeria</taxon>
    </lineage>
</organism>
<dbReference type="RefSeq" id="XP_013337500.1">
    <property type="nucleotide sequence ID" value="XM_013482046.1"/>
</dbReference>
<proteinExistence type="predicted"/>